<keyword evidence="4" id="KW-1185">Reference proteome</keyword>
<feature type="transmembrane region" description="Helical" evidence="2">
    <location>
        <begin position="50"/>
        <end position="71"/>
    </location>
</feature>
<gene>
    <name evidence="3" type="ORF">PCOR1329_LOCUS5275</name>
</gene>
<dbReference type="EMBL" id="CAUYUJ010001387">
    <property type="protein sequence ID" value="CAK0795676.1"/>
    <property type="molecule type" value="Genomic_DNA"/>
</dbReference>
<evidence type="ECO:0000256" key="2">
    <source>
        <dbReference type="SAM" id="Phobius"/>
    </source>
</evidence>
<organism evidence="3 4">
    <name type="scientific">Prorocentrum cordatum</name>
    <dbReference type="NCBI Taxonomy" id="2364126"/>
    <lineage>
        <taxon>Eukaryota</taxon>
        <taxon>Sar</taxon>
        <taxon>Alveolata</taxon>
        <taxon>Dinophyceae</taxon>
        <taxon>Prorocentrales</taxon>
        <taxon>Prorocentraceae</taxon>
        <taxon>Prorocentrum</taxon>
    </lineage>
</organism>
<dbReference type="Proteomes" id="UP001189429">
    <property type="component" value="Unassembled WGS sequence"/>
</dbReference>
<comment type="caution">
    <text evidence="3">The sequence shown here is derived from an EMBL/GenBank/DDBJ whole genome shotgun (WGS) entry which is preliminary data.</text>
</comment>
<name>A0ABN9PRB0_9DINO</name>
<keyword evidence="2" id="KW-0812">Transmembrane</keyword>
<accession>A0ABN9PRB0</accession>
<protein>
    <submittedName>
        <fullName evidence="3">Uncharacterized protein</fullName>
    </submittedName>
</protein>
<evidence type="ECO:0000256" key="1">
    <source>
        <dbReference type="SAM" id="MobiDB-lite"/>
    </source>
</evidence>
<feature type="transmembrane region" description="Helical" evidence="2">
    <location>
        <begin position="222"/>
        <end position="246"/>
    </location>
</feature>
<sequence length="331" mass="36645">MVLTLGLFCFVRPRDDDAVLVLKRQGRVLLLKTERPDFFSGDLPRVLLRIFQYMLILLVMMSMPVLIGALVTAGPTVDDGDVEVVRIVKSIQQNMDKHLMAMLREKSAEVVTVYVLSILLLLFFMWSTCPHDYGTQYLQSHAAKSIVAGQFGFTGVSFRRRAYLRLYFGRFPDQAVADRSTGLTGGRVCGPVPREELVKAGDQLGRRRQGVGGSRQTSQGGILAFTAMVSVVTVMFDVSCSCNFFFISRGWIATRAWSTWPRSSSSACTRRKRAAAPGRRAPNGRWTKATRLDSASACFGTPTPRAPRSRRTRRGQSAWSMACSLRAAAAA</sequence>
<feature type="region of interest" description="Disordered" evidence="1">
    <location>
        <begin position="297"/>
        <end position="318"/>
    </location>
</feature>
<keyword evidence="2" id="KW-0472">Membrane</keyword>
<proteinExistence type="predicted"/>
<keyword evidence="2" id="KW-1133">Transmembrane helix</keyword>
<feature type="transmembrane region" description="Helical" evidence="2">
    <location>
        <begin position="107"/>
        <end position="126"/>
    </location>
</feature>
<evidence type="ECO:0000313" key="4">
    <source>
        <dbReference type="Proteomes" id="UP001189429"/>
    </source>
</evidence>
<evidence type="ECO:0000313" key="3">
    <source>
        <dbReference type="EMBL" id="CAK0795676.1"/>
    </source>
</evidence>
<reference evidence="3" key="1">
    <citation type="submission" date="2023-10" db="EMBL/GenBank/DDBJ databases">
        <authorList>
            <person name="Chen Y."/>
            <person name="Shah S."/>
            <person name="Dougan E. K."/>
            <person name="Thang M."/>
            <person name="Chan C."/>
        </authorList>
    </citation>
    <scope>NUCLEOTIDE SEQUENCE [LARGE SCALE GENOMIC DNA]</scope>
</reference>